<evidence type="ECO:0000313" key="2">
    <source>
        <dbReference type="Proteomes" id="UP001526426"/>
    </source>
</evidence>
<dbReference type="EMBL" id="JAIHOM010000082">
    <property type="protein sequence ID" value="MCW6037657.1"/>
    <property type="molecule type" value="Genomic_DNA"/>
</dbReference>
<organism evidence="1 2">
    <name type="scientific">Spirulina subsalsa FACHB-351</name>
    <dbReference type="NCBI Taxonomy" id="234711"/>
    <lineage>
        <taxon>Bacteria</taxon>
        <taxon>Bacillati</taxon>
        <taxon>Cyanobacteriota</taxon>
        <taxon>Cyanophyceae</taxon>
        <taxon>Spirulinales</taxon>
        <taxon>Spirulinaceae</taxon>
        <taxon>Spirulina</taxon>
    </lineage>
</organism>
<protein>
    <submittedName>
        <fullName evidence="1">Uncharacterized protein</fullName>
    </submittedName>
</protein>
<keyword evidence="2" id="KW-1185">Reference proteome</keyword>
<reference evidence="1 2" key="1">
    <citation type="submission" date="2021-08" db="EMBL/GenBank/DDBJ databases">
        <title>Draft genome sequence of Spirulina subsalsa with high tolerance to salinity and hype-accumulation of phycocyanin.</title>
        <authorList>
            <person name="Pei H."/>
            <person name="Jiang L."/>
        </authorList>
    </citation>
    <scope>NUCLEOTIDE SEQUENCE [LARGE SCALE GENOMIC DNA]</scope>
    <source>
        <strain evidence="1 2">FACHB-351</strain>
    </source>
</reference>
<dbReference type="Proteomes" id="UP001526426">
    <property type="component" value="Unassembled WGS sequence"/>
</dbReference>
<comment type="caution">
    <text evidence="1">The sequence shown here is derived from an EMBL/GenBank/DDBJ whole genome shotgun (WGS) entry which is preliminary data.</text>
</comment>
<evidence type="ECO:0000313" key="1">
    <source>
        <dbReference type="EMBL" id="MCW6037657.1"/>
    </source>
</evidence>
<accession>A0ABT3L814</accession>
<proteinExistence type="predicted"/>
<sequence length="49" mass="5889">MTQGNEPKITIKKNDQGEVFYHVYDPLTRNKDLFTSEQDVRVWLEKRYG</sequence>
<name>A0ABT3L814_9CYAN</name>
<gene>
    <name evidence="1" type="ORF">K4A83_15450</name>
</gene>